<dbReference type="AlphaFoldDB" id="A0A537JX81"/>
<dbReference type="InterPro" id="IPR050638">
    <property type="entry name" value="AA-Vitamin_Transporters"/>
</dbReference>
<evidence type="ECO:0000256" key="6">
    <source>
        <dbReference type="SAM" id="Phobius"/>
    </source>
</evidence>
<feature type="transmembrane region" description="Helical" evidence="6">
    <location>
        <begin position="7"/>
        <end position="27"/>
    </location>
</feature>
<comment type="similarity">
    <text evidence="2">Belongs to the EamA transporter family.</text>
</comment>
<gene>
    <name evidence="8" type="ORF">E6H00_13440</name>
</gene>
<feature type="transmembrane region" description="Helical" evidence="6">
    <location>
        <begin position="64"/>
        <end position="85"/>
    </location>
</feature>
<protein>
    <submittedName>
        <fullName evidence="8">DMT family transporter</fullName>
    </submittedName>
</protein>
<proteinExistence type="inferred from homology"/>
<feature type="transmembrane region" description="Helical" evidence="6">
    <location>
        <begin position="121"/>
        <end position="139"/>
    </location>
</feature>
<comment type="caution">
    <text evidence="8">The sequence shown here is derived from an EMBL/GenBank/DDBJ whole genome shotgun (WGS) entry which is preliminary data.</text>
</comment>
<organism evidence="8 9">
    <name type="scientific">Candidatus Segetimicrobium genomatis</name>
    <dbReference type="NCBI Taxonomy" id="2569760"/>
    <lineage>
        <taxon>Bacteria</taxon>
        <taxon>Bacillati</taxon>
        <taxon>Candidatus Sysuimicrobiota</taxon>
        <taxon>Candidatus Sysuimicrobiia</taxon>
        <taxon>Candidatus Sysuimicrobiales</taxon>
        <taxon>Candidatus Segetimicrobiaceae</taxon>
        <taxon>Candidatus Segetimicrobium</taxon>
    </lineage>
</organism>
<evidence type="ECO:0000313" key="9">
    <source>
        <dbReference type="Proteomes" id="UP000318509"/>
    </source>
</evidence>
<feature type="transmembrane region" description="Helical" evidence="6">
    <location>
        <begin position="247"/>
        <end position="264"/>
    </location>
</feature>
<accession>A0A537JX81</accession>
<comment type="subcellular location">
    <subcellularLocation>
        <location evidence="1">Membrane</location>
        <topology evidence="1">Multi-pass membrane protein</topology>
    </subcellularLocation>
</comment>
<evidence type="ECO:0000313" key="8">
    <source>
        <dbReference type="EMBL" id="TMI88159.1"/>
    </source>
</evidence>
<name>A0A537JX81_9BACT</name>
<feature type="transmembrane region" description="Helical" evidence="6">
    <location>
        <begin position="33"/>
        <end position="52"/>
    </location>
</feature>
<feature type="domain" description="EamA" evidence="7">
    <location>
        <begin position="152"/>
        <end position="285"/>
    </location>
</feature>
<feature type="transmembrane region" description="Helical" evidence="6">
    <location>
        <begin position="270"/>
        <end position="291"/>
    </location>
</feature>
<dbReference type="Pfam" id="PF00892">
    <property type="entry name" value="EamA"/>
    <property type="match status" value="2"/>
</dbReference>
<feature type="transmembrane region" description="Helical" evidence="6">
    <location>
        <begin position="182"/>
        <end position="202"/>
    </location>
</feature>
<sequence length="294" mass="31113">MRLREWGAFWLLGAIWGSSFLWIKIAVAEIGPVTLAALRLLFGLAGLLPLAWMRGQAIPRDRGLLIRFLALGVLNTALPFALISWGETRIASGLAAILNGSTPLFTLVIAHFWLRDEKITPRRAAGLALGFVGVVALMSRDLGSPAGLGSAWGQAAVLAASCSYAVAATFARASLRGQPPVLQATASVFMADAVLWLAVPVAEWPPRLPHLPGTWLALGWLGLLGSCVAYLLYYYLINAWGATRATIVTYAFPVIGLLLGVAVLREPLTARLVVGTALIVAGIATATRAPAARS</sequence>
<dbReference type="PANTHER" id="PTHR32322">
    <property type="entry name" value="INNER MEMBRANE TRANSPORTER"/>
    <property type="match status" value="1"/>
</dbReference>
<reference evidence="8 9" key="1">
    <citation type="journal article" date="2019" name="Nat. Microbiol.">
        <title>Mediterranean grassland soil C-N compound turnover is dependent on rainfall and depth, and is mediated by genomically divergent microorganisms.</title>
        <authorList>
            <person name="Diamond S."/>
            <person name="Andeer P.F."/>
            <person name="Li Z."/>
            <person name="Crits-Christoph A."/>
            <person name="Burstein D."/>
            <person name="Anantharaman K."/>
            <person name="Lane K.R."/>
            <person name="Thomas B.C."/>
            <person name="Pan C."/>
            <person name="Northen T.R."/>
            <person name="Banfield J.F."/>
        </authorList>
    </citation>
    <scope>NUCLEOTIDE SEQUENCE [LARGE SCALE GENOMIC DNA]</scope>
    <source>
        <strain evidence="8">NP_3</strain>
    </source>
</reference>
<keyword evidence="3 6" id="KW-0812">Transmembrane</keyword>
<evidence type="ECO:0000256" key="4">
    <source>
        <dbReference type="ARBA" id="ARBA00022989"/>
    </source>
</evidence>
<dbReference type="SUPFAM" id="SSF103481">
    <property type="entry name" value="Multidrug resistance efflux transporter EmrE"/>
    <property type="match status" value="2"/>
</dbReference>
<evidence type="ECO:0000256" key="1">
    <source>
        <dbReference type="ARBA" id="ARBA00004141"/>
    </source>
</evidence>
<dbReference type="GO" id="GO:0016020">
    <property type="term" value="C:membrane"/>
    <property type="evidence" value="ECO:0007669"/>
    <property type="project" value="UniProtKB-SubCell"/>
</dbReference>
<evidence type="ECO:0000256" key="3">
    <source>
        <dbReference type="ARBA" id="ARBA00022692"/>
    </source>
</evidence>
<dbReference type="InterPro" id="IPR000620">
    <property type="entry name" value="EamA_dom"/>
</dbReference>
<keyword evidence="5 6" id="KW-0472">Membrane</keyword>
<keyword evidence="4 6" id="KW-1133">Transmembrane helix</keyword>
<dbReference type="EMBL" id="VBAK01000144">
    <property type="protein sequence ID" value="TMI88159.1"/>
    <property type="molecule type" value="Genomic_DNA"/>
</dbReference>
<evidence type="ECO:0000259" key="7">
    <source>
        <dbReference type="Pfam" id="PF00892"/>
    </source>
</evidence>
<feature type="transmembrane region" description="Helical" evidence="6">
    <location>
        <begin position="151"/>
        <end position="170"/>
    </location>
</feature>
<dbReference type="PANTHER" id="PTHR32322:SF9">
    <property type="entry name" value="AMINO-ACID METABOLITE EFFLUX PUMP-RELATED"/>
    <property type="match status" value="1"/>
</dbReference>
<dbReference type="InterPro" id="IPR037185">
    <property type="entry name" value="EmrE-like"/>
</dbReference>
<evidence type="ECO:0000256" key="2">
    <source>
        <dbReference type="ARBA" id="ARBA00007362"/>
    </source>
</evidence>
<feature type="transmembrane region" description="Helical" evidence="6">
    <location>
        <begin position="91"/>
        <end position="114"/>
    </location>
</feature>
<feature type="domain" description="EamA" evidence="7">
    <location>
        <begin position="7"/>
        <end position="137"/>
    </location>
</feature>
<evidence type="ECO:0000256" key="5">
    <source>
        <dbReference type="ARBA" id="ARBA00023136"/>
    </source>
</evidence>
<feature type="transmembrane region" description="Helical" evidence="6">
    <location>
        <begin position="214"/>
        <end position="235"/>
    </location>
</feature>
<dbReference type="Proteomes" id="UP000318509">
    <property type="component" value="Unassembled WGS sequence"/>
</dbReference>